<dbReference type="Pfam" id="PF03466">
    <property type="entry name" value="LysR_substrate"/>
    <property type="match status" value="1"/>
</dbReference>
<keyword evidence="2" id="KW-0805">Transcription regulation</keyword>
<dbReference type="InterPro" id="IPR000847">
    <property type="entry name" value="LysR_HTH_N"/>
</dbReference>
<dbReference type="SUPFAM" id="SSF46785">
    <property type="entry name" value="Winged helix' DNA-binding domain"/>
    <property type="match status" value="1"/>
</dbReference>
<dbReference type="Gene3D" id="3.40.190.290">
    <property type="match status" value="1"/>
</dbReference>
<dbReference type="EMBL" id="JACXWY010000017">
    <property type="protein sequence ID" value="MBD3848333.1"/>
    <property type="molecule type" value="Genomic_DNA"/>
</dbReference>
<dbReference type="Gene3D" id="1.10.10.10">
    <property type="entry name" value="Winged helix-like DNA-binding domain superfamily/Winged helix DNA-binding domain"/>
    <property type="match status" value="1"/>
</dbReference>
<proteinExistence type="inferred from homology"/>
<evidence type="ECO:0000256" key="3">
    <source>
        <dbReference type="ARBA" id="ARBA00023125"/>
    </source>
</evidence>
<dbReference type="PANTHER" id="PTHR30427">
    <property type="entry name" value="TRANSCRIPTIONAL ACTIVATOR PROTEIN LYSR"/>
    <property type="match status" value="1"/>
</dbReference>
<dbReference type="InterPro" id="IPR036388">
    <property type="entry name" value="WH-like_DNA-bd_sf"/>
</dbReference>
<dbReference type="AlphaFoldDB" id="A0A927ECE9"/>
<keyword evidence="3" id="KW-0238">DNA-binding</keyword>
<evidence type="ECO:0000313" key="6">
    <source>
        <dbReference type="EMBL" id="MBD3848333.1"/>
    </source>
</evidence>
<evidence type="ECO:0000256" key="2">
    <source>
        <dbReference type="ARBA" id="ARBA00023015"/>
    </source>
</evidence>
<dbReference type="PANTHER" id="PTHR30427:SF1">
    <property type="entry name" value="TRANSCRIPTIONAL ACTIVATOR PROTEIN LYSR"/>
    <property type="match status" value="1"/>
</dbReference>
<dbReference type="Proteomes" id="UP000619295">
    <property type="component" value="Unassembled WGS sequence"/>
</dbReference>
<dbReference type="SUPFAM" id="SSF53850">
    <property type="entry name" value="Periplasmic binding protein-like II"/>
    <property type="match status" value="1"/>
</dbReference>
<accession>A0A927ECE9</accession>
<name>A0A927ECE9_9HYPH</name>
<comment type="caution">
    <text evidence="6">The sequence shown here is derived from an EMBL/GenBank/DDBJ whole genome shotgun (WGS) entry which is preliminary data.</text>
</comment>
<dbReference type="InterPro" id="IPR036390">
    <property type="entry name" value="WH_DNA-bd_sf"/>
</dbReference>
<evidence type="ECO:0000256" key="1">
    <source>
        <dbReference type="ARBA" id="ARBA00009437"/>
    </source>
</evidence>
<evidence type="ECO:0000313" key="7">
    <source>
        <dbReference type="Proteomes" id="UP000619295"/>
    </source>
</evidence>
<dbReference type="RefSeq" id="WP_038357708.1">
    <property type="nucleotide sequence ID" value="NZ_JACXWY010000017.1"/>
</dbReference>
<protein>
    <submittedName>
        <fullName evidence="6">LysR family transcriptional regulator</fullName>
    </submittedName>
</protein>
<dbReference type="GO" id="GO:0043565">
    <property type="term" value="F:sequence-specific DNA binding"/>
    <property type="evidence" value="ECO:0007669"/>
    <property type="project" value="TreeGrafter"/>
</dbReference>
<evidence type="ECO:0000256" key="4">
    <source>
        <dbReference type="ARBA" id="ARBA00023163"/>
    </source>
</evidence>
<dbReference type="PROSITE" id="PS50931">
    <property type="entry name" value="HTH_LYSR"/>
    <property type="match status" value="1"/>
</dbReference>
<dbReference type="Pfam" id="PF00126">
    <property type="entry name" value="HTH_1"/>
    <property type="match status" value="1"/>
</dbReference>
<gene>
    <name evidence="6" type="ORF">IED13_21760</name>
</gene>
<dbReference type="InterPro" id="IPR005119">
    <property type="entry name" value="LysR_subst-bd"/>
</dbReference>
<sequence>MKIRQIEIFRSVMAGGSTIAAAATLGLSQSAVSRQLAQLEEELGFELFERSKGRLLPRPEAFALMDEVGELTSLVARLKRYTEDLRAGTVGQRFLKVAVPHSFIATLMPEVIETYLSQRRDASIELIGGHYDAIEQMILARVADIGFVGLPPRDKGFDAREIVRSESVCIMPAGHPLAARASLTPRDLSGHGIIMLGRQRPARLAFERQLRRAGVFPIVRIEVHSVEATCGLVARGLGVAVVPELIAGLYRHLPIEQRPFSPCIHGAYGIVTLKGAPMSRSAEAFIEILKSRLEAEATA</sequence>
<feature type="domain" description="HTH lysR-type" evidence="5">
    <location>
        <begin position="1"/>
        <end position="58"/>
    </location>
</feature>
<comment type="similarity">
    <text evidence="1">Belongs to the LysR transcriptional regulatory family.</text>
</comment>
<dbReference type="PRINTS" id="PR00039">
    <property type="entry name" value="HTHLYSR"/>
</dbReference>
<organism evidence="6 7">
    <name type="scientific">Bosea spartocytisi</name>
    <dbReference type="NCBI Taxonomy" id="2773451"/>
    <lineage>
        <taxon>Bacteria</taxon>
        <taxon>Pseudomonadati</taxon>
        <taxon>Pseudomonadota</taxon>
        <taxon>Alphaproteobacteria</taxon>
        <taxon>Hyphomicrobiales</taxon>
        <taxon>Boseaceae</taxon>
        <taxon>Bosea</taxon>
    </lineage>
</organism>
<reference evidence="6" key="1">
    <citation type="submission" date="2020-09" db="EMBL/GenBank/DDBJ databases">
        <title>Bosea spartocytisi sp. nov. a root nodule endophyte of Spartocytisus supranubius in the high mountain ecosystem fo the Teide National Park (Canary Islands, Spain).</title>
        <authorList>
            <person name="Pulido-Suarez L."/>
            <person name="Peix A."/>
            <person name="Igual J.M."/>
            <person name="Socas-Perez N."/>
            <person name="Velazquez E."/>
            <person name="Flores-Felix J.D."/>
            <person name="Leon-Barrios M."/>
        </authorList>
    </citation>
    <scope>NUCLEOTIDE SEQUENCE</scope>
    <source>
        <strain evidence="6">SSUT16</strain>
    </source>
</reference>
<dbReference type="GO" id="GO:0003700">
    <property type="term" value="F:DNA-binding transcription factor activity"/>
    <property type="evidence" value="ECO:0007669"/>
    <property type="project" value="InterPro"/>
</dbReference>
<keyword evidence="4" id="KW-0804">Transcription</keyword>
<evidence type="ECO:0000259" key="5">
    <source>
        <dbReference type="PROSITE" id="PS50931"/>
    </source>
</evidence>
<keyword evidence="7" id="KW-1185">Reference proteome</keyword>
<dbReference type="GO" id="GO:0010628">
    <property type="term" value="P:positive regulation of gene expression"/>
    <property type="evidence" value="ECO:0007669"/>
    <property type="project" value="TreeGrafter"/>
</dbReference>